<dbReference type="InterPro" id="IPR039428">
    <property type="entry name" value="NUOK/Mnh_C1-like"/>
</dbReference>
<evidence type="ECO:0000313" key="11">
    <source>
        <dbReference type="EMBL" id="QBC73229.1"/>
    </source>
</evidence>
<evidence type="ECO:0000256" key="3">
    <source>
        <dbReference type="ARBA" id="ARBA00016612"/>
    </source>
</evidence>
<proteinExistence type="inferred from homology"/>
<dbReference type="EMBL" id="MH837541">
    <property type="protein sequence ID" value="QBC73229.1"/>
    <property type="molecule type" value="Genomic_DNA"/>
</dbReference>
<evidence type="ECO:0000256" key="9">
    <source>
        <dbReference type="ARBA" id="ARBA00031586"/>
    </source>
</evidence>
<evidence type="ECO:0000256" key="10">
    <source>
        <dbReference type="SAM" id="Phobius"/>
    </source>
</evidence>
<dbReference type="Pfam" id="PF00420">
    <property type="entry name" value="Oxidored_q2"/>
    <property type="match status" value="1"/>
</dbReference>
<dbReference type="AlphaFoldDB" id="A0A6B7FM60"/>
<dbReference type="Gene3D" id="1.10.287.3510">
    <property type="match status" value="1"/>
</dbReference>
<keyword evidence="6 10" id="KW-1133">Transmembrane helix</keyword>
<comment type="subcellular location">
    <subcellularLocation>
        <location evidence="1">Membrane</location>
        <topology evidence="1">Multi-pass membrane protein</topology>
    </subcellularLocation>
</comment>
<name>A0A6B7FM60_9GAST</name>
<evidence type="ECO:0000256" key="6">
    <source>
        <dbReference type="ARBA" id="ARBA00022989"/>
    </source>
</evidence>
<keyword evidence="4 10" id="KW-0812">Transmembrane</keyword>
<keyword evidence="7" id="KW-0520">NAD</keyword>
<accession>A0A6B7FM60</accession>
<evidence type="ECO:0000256" key="8">
    <source>
        <dbReference type="ARBA" id="ARBA00023136"/>
    </source>
</evidence>
<evidence type="ECO:0000256" key="1">
    <source>
        <dbReference type="ARBA" id="ARBA00004141"/>
    </source>
</evidence>
<keyword evidence="8 10" id="KW-0472">Membrane</keyword>
<evidence type="ECO:0000256" key="4">
    <source>
        <dbReference type="ARBA" id="ARBA00022692"/>
    </source>
</evidence>
<comment type="similarity">
    <text evidence="2">Belongs to the complex I subunit 4L family.</text>
</comment>
<protein>
    <recommendedName>
        <fullName evidence="3">NADH-ubiquinone oxidoreductase chain 4L</fullName>
    </recommendedName>
    <alternativeName>
        <fullName evidence="9">NADH dehydrogenase subunit 4L</fullName>
    </alternativeName>
</protein>
<dbReference type="GO" id="GO:0016020">
    <property type="term" value="C:membrane"/>
    <property type="evidence" value="ECO:0007669"/>
    <property type="project" value="UniProtKB-SubCell"/>
</dbReference>
<feature type="transmembrane region" description="Helical" evidence="10">
    <location>
        <begin position="27"/>
        <end position="47"/>
    </location>
</feature>
<organism evidence="11">
    <name type="scientific">Divia briandi</name>
    <dbReference type="NCBI Taxonomy" id="1955690"/>
    <lineage>
        <taxon>Eukaryota</taxon>
        <taxon>Metazoa</taxon>
        <taxon>Spiralia</taxon>
        <taxon>Lophotrochozoa</taxon>
        <taxon>Mollusca</taxon>
        <taxon>Gastropoda</taxon>
        <taxon>Neritimorpha</taxon>
        <taxon>Cycloneritida</taxon>
        <taxon>Neritoidea</taxon>
        <taxon>Phenacolepadidae</taxon>
        <taxon>Divia</taxon>
    </lineage>
</organism>
<keyword evidence="5" id="KW-1278">Translocase</keyword>
<reference evidence="11" key="1">
    <citation type="journal article" date="2019" name="Mol. Phylogenet. Evol.">
        <title>Incorporation of deep-sea and small-sized species provides new insights into gastropods phylogeny.</title>
        <authorList>
            <person name="Lee H."/>
            <person name="Chen W.J."/>
            <person name="Puillandre N."/>
            <person name="Aznar-Cormano L."/>
            <person name="Tsai M.H."/>
            <person name="Samadi S."/>
        </authorList>
    </citation>
    <scope>NUCLEOTIDE SEQUENCE</scope>
</reference>
<evidence type="ECO:0000256" key="7">
    <source>
        <dbReference type="ARBA" id="ARBA00023027"/>
    </source>
</evidence>
<geneLocation type="mitochondrion" evidence="11"/>
<gene>
    <name evidence="11" type="primary">ND4L</name>
</gene>
<evidence type="ECO:0000256" key="5">
    <source>
        <dbReference type="ARBA" id="ARBA00022967"/>
    </source>
</evidence>
<feature type="transmembrane region" description="Helical" evidence="10">
    <location>
        <begin position="59"/>
        <end position="82"/>
    </location>
</feature>
<sequence length="98" mass="10604">MTMSTLTLCAFLGVLMAILTVCFQYKHLLSLLLALEAITLSLFLLFLAKLSMTSAESYVSLGLITLGACEASLSLAVLVSLIRTHGNDYVSSFNTYKC</sequence>
<evidence type="ECO:0000256" key="2">
    <source>
        <dbReference type="ARBA" id="ARBA00010519"/>
    </source>
</evidence>
<keyword evidence="11" id="KW-0496">Mitochondrion</keyword>